<dbReference type="SMART" id="SM00892">
    <property type="entry name" value="Endonuclease_NS"/>
    <property type="match status" value="1"/>
</dbReference>
<dbReference type="Proteomes" id="UP000036951">
    <property type="component" value="Unassembled WGS sequence"/>
</dbReference>
<gene>
    <name evidence="6" type="ORF">ACU52_06165</name>
</gene>
<dbReference type="SUPFAM" id="SSF54060">
    <property type="entry name" value="His-Me finger endonucleases"/>
    <property type="match status" value="1"/>
</dbReference>
<proteinExistence type="predicted"/>
<feature type="signal peptide" evidence="3">
    <location>
        <begin position="1"/>
        <end position="32"/>
    </location>
</feature>
<dbReference type="InterPro" id="IPR001604">
    <property type="entry name" value="Endo_G_ENPP1-like_dom"/>
</dbReference>
<dbReference type="GO" id="GO:0046872">
    <property type="term" value="F:metal ion binding"/>
    <property type="evidence" value="ECO:0007669"/>
    <property type="project" value="UniProtKB-KW"/>
</dbReference>
<evidence type="ECO:0000256" key="3">
    <source>
        <dbReference type="SAM" id="SignalP"/>
    </source>
</evidence>
<evidence type="ECO:0008006" key="8">
    <source>
        <dbReference type="Google" id="ProtNLM"/>
    </source>
</evidence>
<reference evidence="6 7" key="1">
    <citation type="submission" date="2015-06" db="EMBL/GenBank/DDBJ databases">
        <title>Prevotella sp. 109, sp. nov., a novel member of the family Prevotellaceae isolated from human faeces.</title>
        <authorList>
            <person name="Shkoporov A.N."/>
            <person name="Chaplin A.V."/>
            <person name="Kafarskaia L.I."/>
            <person name="Efimov B.A."/>
        </authorList>
    </citation>
    <scope>NUCLEOTIDE SEQUENCE [LARGE SCALE GENOMIC DNA]</scope>
    <source>
        <strain evidence="6 7">109</strain>
    </source>
</reference>
<feature type="domain" description="ENPP1-3/EXOG-like endonuclease/phosphodiesterase" evidence="4">
    <location>
        <begin position="87"/>
        <end position="298"/>
    </location>
</feature>
<evidence type="ECO:0000259" key="4">
    <source>
        <dbReference type="SMART" id="SM00477"/>
    </source>
</evidence>
<feature type="active site" description="Proton acceptor" evidence="1">
    <location>
        <position position="149"/>
    </location>
</feature>
<keyword evidence="7" id="KW-1185">Reference proteome</keyword>
<dbReference type="InterPro" id="IPR040255">
    <property type="entry name" value="Non-specific_endonuclease"/>
</dbReference>
<evidence type="ECO:0000256" key="1">
    <source>
        <dbReference type="PIRSR" id="PIRSR640255-1"/>
    </source>
</evidence>
<feature type="chain" id="PRO_5034823076" description="Endonuclease" evidence="3">
    <location>
        <begin position="33"/>
        <end position="315"/>
    </location>
</feature>
<dbReference type="InterPro" id="IPR044929">
    <property type="entry name" value="DNA/RNA_non-sp_Endonuclease_sf"/>
</dbReference>
<sequence>MSVKSIFSKTALLKLAIILPSFILLTVSCSNDDNDNGGNGKEEINLNKNEITTDKAVTRLEFPRLKGGNSIVLIYRTKGDKQYDKDEINYCVEWDCSKKSQRWSCYQMHQGYTGNYSRVTDSYHNDTNLDSEYYWAEDYYYGSGYEHGHICPNADRKFSYDANYQTFYMTNMQPQYHKFNGYTNSGQDQGEGLWVRMEDQVRSWTPRAKTDTLYVCKGGTIDNEDQIISRIQGKLIVPKYFFMACLLKNSEGYRAIGFWAEQKKDEWRTDDPLSLYAVTIDRLEELTGIDFFCNLPDDTENKVESSIAIKAWGLK</sequence>
<dbReference type="AlphaFoldDB" id="A0A8E1QXS8"/>
<dbReference type="Gene3D" id="3.40.570.10">
    <property type="entry name" value="Extracellular Endonuclease, subunit A"/>
    <property type="match status" value="1"/>
</dbReference>
<feature type="domain" description="DNA/RNA non-specific endonuclease/pyrophosphatase/phosphodiesterase" evidence="5">
    <location>
        <begin position="86"/>
        <end position="298"/>
    </location>
</feature>
<dbReference type="InterPro" id="IPR020821">
    <property type="entry name" value="ENPP1-3/EXOG-like_nuc-like"/>
</dbReference>
<dbReference type="GO" id="GO:0003676">
    <property type="term" value="F:nucleic acid binding"/>
    <property type="evidence" value="ECO:0007669"/>
    <property type="project" value="InterPro"/>
</dbReference>
<dbReference type="PANTHER" id="PTHR13966:SF5">
    <property type="entry name" value="ENDONUCLEASE G, MITOCHONDRIAL"/>
    <property type="match status" value="1"/>
</dbReference>
<evidence type="ECO:0000313" key="7">
    <source>
        <dbReference type="Proteomes" id="UP000036951"/>
    </source>
</evidence>
<dbReference type="InterPro" id="IPR044925">
    <property type="entry name" value="His-Me_finger_sf"/>
</dbReference>
<dbReference type="PROSITE" id="PS51257">
    <property type="entry name" value="PROKAR_LIPOPROTEIN"/>
    <property type="match status" value="1"/>
</dbReference>
<organism evidence="6 7">
    <name type="scientific">Xylanibacter rarus</name>
    <dbReference type="NCBI Taxonomy" id="1676614"/>
    <lineage>
        <taxon>Bacteria</taxon>
        <taxon>Pseudomonadati</taxon>
        <taxon>Bacteroidota</taxon>
        <taxon>Bacteroidia</taxon>
        <taxon>Bacteroidales</taxon>
        <taxon>Prevotellaceae</taxon>
        <taxon>Xylanibacter</taxon>
    </lineage>
</organism>
<dbReference type="SMART" id="SM00477">
    <property type="entry name" value="NUC"/>
    <property type="match status" value="1"/>
</dbReference>
<dbReference type="Pfam" id="PF01223">
    <property type="entry name" value="Endonuclease_NS"/>
    <property type="match status" value="1"/>
</dbReference>
<name>A0A8E1QXS8_9BACT</name>
<dbReference type="RefSeq" id="WP_053398144.1">
    <property type="nucleotide sequence ID" value="NZ_LFQU01000009.1"/>
</dbReference>
<comment type="caution">
    <text evidence="6">The sequence shown here is derived from an EMBL/GenBank/DDBJ whole genome shotgun (WGS) entry which is preliminary data.</text>
</comment>
<dbReference type="GO" id="GO:0016787">
    <property type="term" value="F:hydrolase activity"/>
    <property type="evidence" value="ECO:0007669"/>
    <property type="project" value="InterPro"/>
</dbReference>
<feature type="binding site" evidence="2">
    <location>
        <position position="180"/>
    </location>
    <ligand>
        <name>Mg(2+)</name>
        <dbReference type="ChEBI" id="CHEBI:18420"/>
        <note>catalytic</note>
    </ligand>
</feature>
<keyword evidence="2" id="KW-0479">Metal-binding</keyword>
<keyword evidence="3" id="KW-0732">Signal</keyword>
<dbReference type="PANTHER" id="PTHR13966">
    <property type="entry name" value="ENDONUCLEASE RELATED"/>
    <property type="match status" value="1"/>
</dbReference>
<evidence type="ECO:0000256" key="2">
    <source>
        <dbReference type="PIRSR" id="PIRSR640255-2"/>
    </source>
</evidence>
<accession>A0A8E1QXS8</accession>
<protein>
    <recommendedName>
        <fullName evidence="8">Endonuclease</fullName>
    </recommendedName>
</protein>
<evidence type="ECO:0000259" key="5">
    <source>
        <dbReference type="SMART" id="SM00892"/>
    </source>
</evidence>
<dbReference type="GO" id="GO:0004519">
    <property type="term" value="F:endonuclease activity"/>
    <property type="evidence" value="ECO:0007669"/>
    <property type="project" value="TreeGrafter"/>
</dbReference>
<dbReference type="EMBL" id="LFQU01000009">
    <property type="protein sequence ID" value="KOO68746.1"/>
    <property type="molecule type" value="Genomic_DNA"/>
</dbReference>
<evidence type="ECO:0000313" key="6">
    <source>
        <dbReference type="EMBL" id="KOO68746.1"/>
    </source>
</evidence>